<evidence type="ECO:0000313" key="10">
    <source>
        <dbReference type="Proteomes" id="UP000217895"/>
    </source>
</evidence>
<organism evidence="9 10">
    <name type="scientific">Leptolyngbya boryana NIES-2135</name>
    <dbReference type="NCBI Taxonomy" id="1973484"/>
    <lineage>
        <taxon>Bacteria</taxon>
        <taxon>Bacillati</taxon>
        <taxon>Cyanobacteriota</taxon>
        <taxon>Cyanophyceae</taxon>
        <taxon>Leptolyngbyales</taxon>
        <taxon>Leptolyngbyaceae</taxon>
        <taxon>Leptolyngbya group</taxon>
        <taxon>Leptolyngbya</taxon>
    </lineage>
</organism>
<dbReference type="InterPro" id="IPR039418">
    <property type="entry name" value="LexA-like"/>
</dbReference>
<dbReference type="PANTHER" id="PTHR33516:SF2">
    <property type="entry name" value="LEXA REPRESSOR-RELATED"/>
    <property type="match status" value="1"/>
</dbReference>
<dbReference type="NCBIfam" id="NF007621">
    <property type="entry name" value="PRK10276.1"/>
    <property type="match status" value="1"/>
</dbReference>
<evidence type="ECO:0000256" key="7">
    <source>
        <dbReference type="RuleBase" id="RU003991"/>
    </source>
</evidence>
<keyword evidence="9" id="KW-0614">Plasmid</keyword>
<dbReference type="PRINTS" id="PR00726">
    <property type="entry name" value="LEXASERPTASE"/>
</dbReference>
<dbReference type="EMBL" id="AP018204">
    <property type="protein sequence ID" value="BAY59243.1"/>
    <property type="molecule type" value="Genomic_DNA"/>
</dbReference>
<comment type="similarity">
    <text evidence="1 7">Belongs to the peptidase S24 family.</text>
</comment>
<keyword evidence="4 7" id="KW-0068">Autocatalytic cleavage</keyword>
<keyword evidence="2" id="KW-0227">DNA damage</keyword>
<dbReference type="AlphaFoldDB" id="A0A1Z4JRF5"/>
<dbReference type="Pfam" id="PF00717">
    <property type="entry name" value="Peptidase_S24"/>
    <property type="match status" value="1"/>
</dbReference>
<evidence type="ECO:0000256" key="6">
    <source>
        <dbReference type="ARBA" id="ARBA00023236"/>
    </source>
</evidence>
<keyword evidence="10" id="KW-1185">Reference proteome</keyword>
<dbReference type="SUPFAM" id="SSF51306">
    <property type="entry name" value="LexA/Signal peptidase"/>
    <property type="match status" value="1"/>
</dbReference>
<protein>
    <submittedName>
        <fullName evidence="9">UmuD protein</fullName>
    </submittedName>
</protein>
<dbReference type="InterPro" id="IPR036286">
    <property type="entry name" value="LexA/Signal_pep-like_sf"/>
</dbReference>
<accession>A0A1Z4JRF5</accession>
<dbReference type="InterPro" id="IPR006197">
    <property type="entry name" value="Peptidase_S24_LexA"/>
</dbReference>
<dbReference type="Gene3D" id="2.10.109.10">
    <property type="entry name" value="Umud Fragment, subunit A"/>
    <property type="match status" value="1"/>
</dbReference>
<feature type="domain" description="Peptidase S24/S26A/S26B/S26C" evidence="8">
    <location>
        <begin position="18"/>
        <end position="134"/>
    </location>
</feature>
<dbReference type="GO" id="GO:0003677">
    <property type="term" value="F:DNA binding"/>
    <property type="evidence" value="ECO:0007669"/>
    <property type="project" value="InterPro"/>
</dbReference>
<keyword evidence="3 7" id="KW-0378">Hydrolase</keyword>
<evidence type="ECO:0000313" key="9">
    <source>
        <dbReference type="EMBL" id="BAY59243.1"/>
    </source>
</evidence>
<proteinExistence type="inferred from homology"/>
<evidence type="ECO:0000259" key="8">
    <source>
        <dbReference type="Pfam" id="PF00717"/>
    </source>
</evidence>
<dbReference type="GO" id="GO:0006355">
    <property type="term" value="P:regulation of DNA-templated transcription"/>
    <property type="evidence" value="ECO:0007669"/>
    <property type="project" value="InterPro"/>
</dbReference>
<evidence type="ECO:0000256" key="3">
    <source>
        <dbReference type="ARBA" id="ARBA00022801"/>
    </source>
</evidence>
<dbReference type="CDD" id="cd06529">
    <property type="entry name" value="S24_LexA-like"/>
    <property type="match status" value="1"/>
</dbReference>
<evidence type="ECO:0000256" key="2">
    <source>
        <dbReference type="ARBA" id="ARBA00022763"/>
    </source>
</evidence>
<keyword evidence="6" id="KW-0742">SOS response</keyword>
<reference evidence="9 10" key="1">
    <citation type="submission" date="2017-06" db="EMBL/GenBank/DDBJ databases">
        <title>Genome sequencing of cyanobaciteial culture collection at National Institute for Environmental Studies (NIES).</title>
        <authorList>
            <person name="Hirose Y."/>
            <person name="Shimura Y."/>
            <person name="Fujisawa T."/>
            <person name="Nakamura Y."/>
            <person name="Kawachi M."/>
        </authorList>
    </citation>
    <scope>NUCLEOTIDE SEQUENCE [LARGE SCALE GENOMIC DNA]</scope>
    <source>
        <strain evidence="9 10">NIES-2135</strain>
        <plasmid evidence="10">Plasmid Plasmid1 dna</plasmid>
    </source>
</reference>
<evidence type="ECO:0000256" key="4">
    <source>
        <dbReference type="ARBA" id="ARBA00022813"/>
    </source>
</evidence>
<dbReference type="InterPro" id="IPR015927">
    <property type="entry name" value="Peptidase_S24_S26A/B/C"/>
</dbReference>
<geneLocation type="plasmid" evidence="9">
    <name>plasmid1</name>
</geneLocation>
<dbReference type="GO" id="GO:0016787">
    <property type="term" value="F:hydrolase activity"/>
    <property type="evidence" value="ECO:0007669"/>
    <property type="project" value="UniProtKB-KW"/>
</dbReference>
<evidence type="ECO:0000256" key="1">
    <source>
        <dbReference type="ARBA" id="ARBA00007484"/>
    </source>
</evidence>
<dbReference type="GO" id="GO:0009432">
    <property type="term" value="P:SOS response"/>
    <property type="evidence" value="ECO:0007669"/>
    <property type="project" value="UniProtKB-KW"/>
</dbReference>
<gene>
    <name evidence="9" type="ORF">NIES2135_61200</name>
</gene>
<dbReference type="PANTHER" id="PTHR33516">
    <property type="entry name" value="LEXA REPRESSOR"/>
    <property type="match status" value="1"/>
</dbReference>
<evidence type="ECO:0000256" key="5">
    <source>
        <dbReference type="ARBA" id="ARBA00023204"/>
    </source>
</evidence>
<dbReference type="GO" id="GO:0006281">
    <property type="term" value="P:DNA repair"/>
    <property type="evidence" value="ECO:0007669"/>
    <property type="project" value="UniProtKB-KW"/>
</dbReference>
<name>A0A1Z4JRF5_LEPBY</name>
<keyword evidence="5" id="KW-0234">DNA repair</keyword>
<dbReference type="Proteomes" id="UP000217895">
    <property type="component" value="Plasmid Plasmid1 dna"/>
</dbReference>
<sequence>MFSIQFLTPQPSPPLHLPLYTATVSAGFPSPADDYLERSLDLNEYLVEHPAATFLARAEGDSMVEAGIHSGDLLVVDRSLEPRDDDIVVAVVNGESTVKRLCYRGDQPFLVPANPSYATIALTDSFDVQIWGVVKFTIRHHRKPCSPW</sequence>
<dbReference type="InterPro" id="IPR050077">
    <property type="entry name" value="LexA_repressor"/>
</dbReference>